<comment type="caution">
    <text evidence="1">The sequence shown here is derived from an EMBL/GenBank/DDBJ whole genome shotgun (WGS) entry which is preliminary data.</text>
</comment>
<evidence type="ECO:0000313" key="1">
    <source>
        <dbReference type="EMBL" id="MED6191969.1"/>
    </source>
</evidence>
<proteinExistence type="predicted"/>
<dbReference type="Proteomes" id="UP001341840">
    <property type="component" value="Unassembled WGS sequence"/>
</dbReference>
<organism evidence="1 2">
    <name type="scientific">Stylosanthes scabra</name>
    <dbReference type="NCBI Taxonomy" id="79078"/>
    <lineage>
        <taxon>Eukaryota</taxon>
        <taxon>Viridiplantae</taxon>
        <taxon>Streptophyta</taxon>
        <taxon>Embryophyta</taxon>
        <taxon>Tracheophyta</taxon>
        <taxon>Spermatophyta</taxon>
        <taxon>Magnoliopsida</taxon>
        <taxon>eudicotyledons</taxon>
        <taxon>Gunneridae</taxon>
        <taxon>Pentapetalae</taxon>
        <taxon>rosids</taxon>
        <taxon>fabids</taxon>
        <taxon>Fabales</taxon>
        <taxon>Fabaceae</taxon>
        <taxon>Papilionoideae</taxon>
        <taxon>50 kb inversion clade</taxon>
        <taxon>dalbergioids sensu lato</taxon>
        <taxon>Dalbergieae</taxon>
        <taxon>Pterocarpus clade</taxon>
        <taxon>Stylosanthes</taxon>
    </lineage>
</organism>
<sequence length="84" mass="9390">MIQRGASQKRKISLASDHEKLNNTKKQEASIGIEAPKSFAKTSEVFHLLDNCPAILWLQGGFRFCSITAFVAKQDIAPSYCYIQ</sequence>
<reference evidence="1 2" key="1">
    <citation type="journal article" date="2023" name="Plants (Basel)">
        <title>Bridging the Gap: Combining Genomics and Transcriptomics Approaches to Understand Stylosanthes scabra, an Orphan Legume from the Brazilian Caatinga.</title>
        <authorList>
            <person name="Ferreira-Neto J.R.C."/>
            <person name="da Silva M.D."/>
            <person name="Binneck E."/>
            <person name="de Melo N.F."/>
            <person name="da Silva R.H."/>
            <person name="de Melo A.L.T.M."/>
            <person name="Pandolfi V."/>
            <person name="Bustamante F.O."/>
            <person name="Brasileiro-Vidal A.C."/>
            <person name="Benko-Iseppon A.M."/>
        </authorList>
    </citation>
    <scope>NUCLEOTIDE SEQUENCE [LARGE SCALE GENOMIC DNA]</scope>
    <source>
        <tissue evidence="1">Leaves</tissue>
    </source>
</reference>
<keyword evidence="2" id="KW-1185">Reference proteome</keyword>
<protein>
    <submittedName>
        <fullName evidence="1">Uncharacterized protein</fullName>
    </submittedName>
</protein>
<dbReference type="EMBL" id="JASCZI010211460">
    <property type="protein sequence ID" value="MED6191969.1"/>
    <property type="molecule type" value="Genomic_DNA"/>
</dbReference>
<gene>
    <name evidence="1" type="ORF">PIB30_005787</name>
</gene>
<accession>A0ABU6X372</accession>
<name>A0ABU6X372_9FABA</name>
<evidence type="ECO:0000313" key="2">
    <source>
        <dbReference type="Proteomes" id="UP001341840"/>
    </source>
</evidence>